<dbReference type="Proteomes" id="UP000308600">
    <property type="component" value="Unassembled WGS sequence"/>
</dbReference>
<accession>A0ACD3B403</accession>
<organism evidence="1 2">
    <name type="scientific">Pluteus cervinus</name>
    <dbReference type="NCBI Taxonomy" id="181527"/>
    <lineage>
        <taxon>Eukaryota</taxon>
        <taxon>Fungi</taxon>
        <taxon>Dikarya</taxon>
        <taxon>Basidiomycota</taxon>
        <taxon>Agaricomycotina</taxon>
        <taxon>Agaricomycetes</taxon>
        <taxon>Agaricomycetidae</taxon>
        <taxon>Agaricales</taxon>
        <taxon>Pluteineae</taxon>
        <taxon>Pluteaceae</taxon>
        <taxon>Pluteus</taxon>
    </lineage>
</organism>
<name>A0ACD3B403_9AGAR</name>
<sequence length="130" mass="14556">MAPKASKKAPAGPSLQKDVGSQPTDKFSRTREGIQARIHGLEEQILELRRSLNAATPVGVLPPEILTQIFELGQLSRTGSVKRHRLLKFSWVSHHWRRVALESPSLWATIDNSNDKWALQCLQRSQGTPL</sequence>
<feature type="non-terminal residue" evidence="1">
    <location>
        <position position="130"/>
    </location>
</feature>
<proteinExistence type="predicted"/>
<protein>
    <submittedName>
        <fullName evidence="1">Uncharacterized protein</fullName>
    </submittedName>
</protein>
<dbReference type="EMBL" id="ML208283">
    <property type="protein sequence ID" value="TFK72617.1"/>
    <property type="molecule type" value="Genomic_DNA"/>
</dbReference>
<keyword evidence="2" id="KW-1185">Reference proteome</keyword>
<gene>
    <name evidence="1" type="ORF">BDN72DRAFT_762922</name>
</gene>
<reference evidence="1 2" key="1">
    <citation type="journal article" date="2019" name="Nat. Ecol. Evol.">
        <title>Megaphylogeny resolves global patterns of mushroom evolution.</title>
        <authorList>
            <person name="Varga T."/>
            <person name="Krizsan K."/>
            <person name="Foldi C."/>
            <person name="Dima B."/>
            <person name="Sanchez-Garcia M."/>
            <person name="Sanchez-Ramirez S."/>
            <person name="Szollosi G.J."/>
            <person name="Szarkandi J.G."/>
            <person name="Papp V."/>
            <person name="Albert L."/>
            <person name="Andreopoulos W."/>
            <person name="Angelini C."/>
            <person name="Antonin V."/>
            <person name="Barry K.W."/>
            <person name="Bougher N.L."/>
            <person name="Buchanan P."/>
            <person name="Buyck B."/>
            <person name="Bense V."/>
            <person name="Catcheside P."/>
            <person name="Chovatia M."/>
            <person name="Cooper J."/>
            <person name="Damon W."/>
            <person name="Desjardin D."/>
            <person name="Finy P."/>
            <person name="Geml J."/>
            <person name="Haridas S."/>
            <person name="Hughes K."/>
            <person name="Justo A."/>
            <person name="Karasinski D."/>
            <person name="Kautmanova I."/>
            <person name="Kiss B."/>
            <person name="Kocsube S."/>
            <person name="Kotiranta H."/>
            <person name="LaButti K.M."/>
            <person name="Lechner B.E."/>
            <person name="Liimatainen K."/>
            <person name="Lipzen A."/>
            <person name="Lukacs Z."/>
            <person name="Mihaltcheva S."/>
            <person name="Morgado L.N."/>
            <person name="Niskanen T."/>
            <person name="Noordeloos M.E."/>
            <person name="Ohm R.A."/>
            <person name="Ortiz-Santana B."/>
            <person name="Ovrebo C."/>
            <person name="Racz N."/>
            <person name="Riley R."/>
            <person name="Savchenko A."/>
            <person name="Shiryaev A."/>
            <person name="Soop K."/>
            <person name="Spirin V."/>
            <person name="Szebenyi C."/>
            <person name="Tomsovsky M."/>
            <person name="Tulloss R.E."/>
            <person name="Uehling J."/>
            <person name="Grigoriev I.V."/>
            <person name="Vagvolgyi C."/>
            <person name="Papp T."/>
            <person name="Martin F.M."/>
            <person name="Miettinen O."/>
            <person name="Hibbett D.S."/>
            <person name="Nagy L.G."/>
        </authorList>
    </citation>
    <scope>NUCLEOTIDE SEQUENCE [LARGE SCALE GENOMIC DNA]</scope>
    <source>
        <strain evidence="1 2">NL-1719</strain>
    </source>
</reference>
<evidence type="ECO:0000313" key="1">
    <source>
        <dbReference type="EMBL" id="TFK72617.1"/>
    </source>
</evidence>
<evidence type="ECO:0000313" key="2">
    <source>
        <dbReference type="Proteomes" id="UP000308600"/>
    </source>
</evidence>